<feature type="compositionally biased region" description="Low complexity" evidence="1">
    <location>
        <begin position="114"/>
        <end position="140"/>
    </location>
</feature>
<proteinExistence type="predicted"/>
<name>A0A9E7HH76_9LILI</name>
<protein>
    <submittedName>
        <fullName evidence="2">Uncharacterized protein</fullName>
    </submittedName>
</protein>
<dbReference type="OrthoDB" id="2384430at2759"/>
<keyword evidence="3" id="KW-1185">Reference proteome</keyword>
<evidence type="ECO:0000256" key="1">
    <source>
        <dbReference type="SAM" id="MobiDB-lite"/>
    </source>
</evidence>
<evidence type="ECO:0000313" key="2">
    <source>
        <dbReference type="EMBL" id="URE33091.1"/>
    </source>
</evidence>
<sequence length="313" mass="34038">MDDRVRQEGRVPLKEVVADGTRRWFQDALKEARVGDVAMQVLVGQMHHSGYGVLKNDQKDVYVSLAKLEEAYKLRNKPKQQSGKQFLLFFFRLYTKFLERSGSVRATRFRPDPGRTGPPVRTGPSRARPSRAGPSRSGPSRAERSRAEPNGAEPGRSSRPCRAGPFKNCNGPGRRFIPVLSGTGQNRVCPTRLGPAQLGAARLGSAPPGSARLGPARLGSVRLVSARPGPARLGSAPVAGAFRMPTMPRTRLIPPPPGRGIVGVRNAPARARARVHPPSLFARLHFERSICSPTSPSKTTSSWQAFPFGCFHS</sequence>
<dbReference type="PANTHER" id="PTHR36792">
    <property type="entry name" value="EXPRESSED PROTEIN"/>
    <property type="match status" value="1"/>
</dbReference>
<accession>A0A9E7HH76</accession>
<organism evidence="2 3">
    <name type="scientific">Musa troglodytarum</name>
    <name type="common">fe'i banana</name>
    <dbReference type="NCBI Taxonomy" id="320322"/>
    <lineage>
        <taxon>Eukaryota</taxon>
        <taxon>Viridiplantae</taxon>
        <taxon>Streptophyta</taxon>
        <taxon>Embryophyta</taxon>
        <taxon>Tracheophyta</taxon>
        <taxon>Spermatophyta</taxon>
        <taxon>Magnoliopsida</taxon>
        <taxon>Liliopsida</taxon>
        <taxon>Zingiberales</taxon>
        <taxon>Musaceae</taxon>
        <taxon>Musa</taxon>
    </lineage>
</organism>
<dbReference type="AlphaFoldDB" id="A0A9E7HH76"/>
<evidence type="ECO:0000313" key="3">
    <source>
        <dbReference type="Proteomes" id="UP001055439"/>
    </source>
</evidence>
<gene>
    <name evidence="2" type="ORF">MUK42_34507</name>
</gene>
<feature type="region of interest" description="Disordered" evidence="1">
    <location>
        <begin position="106"/>
        <end position="168"/>
    </location>
</feature>
<reference evidence="2" key="1">
    <citation type="submission" date="2022-05" db="EMBL/GenBank/DDBJ databases">
        <title>The Musa troglodytarum L. genome provides insights into the mechanism of non-climacteric behaviour and enrichment of carotenoids.</title>
        <authorList>
            <person name="Wang J."/>
        </authorList>
    </citation>
    <scope>NUCLEOTIDE SEQUENCE</scope>
    <source>
        <tissue evidence="2">Leaf</tissue>
    </source>
</reference>
<dbReference type="Proteomes" id="UP001055439">
    <property type="component" value="Chromosome 8"/>
</dbReference>
<dbReference type="EMBL" id="CP097510">
    <property type="protein sequence ID" value="URE33091.1"/>
    <property type="molecule type" value="Genomic_DNA"/>
</dbReference>
<dbReference type="PANTHER" id="PTHR36792:SF5">
    <property type="entry name" value="SEL1 REPEAT PROTEIN"/>
    <property type="match status" value="1"/>
</dbReference>